<dbReference type="EMBL" id="GISG01132685">
    <property type="protein sequence ID" value="MBA4643280.1"/>
    <property type="molecule type" value="Transcribed_RNA"/>
</dbReference>
<proteinExistence type="predicted"/>
<dbReference type="AlphaFoldDB" id="A0A7C9DHD6"/>
<dbReference type="GO" id="GO:0003951">
    <property type="term" value="F:NAD+ kinase activity"/>
    <property type="evidence" value="ECO:0007669"/>
    <property type="project" value="UniProtKB-EC"/>
</dbReference>
<sequence>MDEPTLDTAVIMSEQVVIDGNLTALSLHSDGNLRWVDDGKDRCLNLEKEVIGVSLEDSRIVVKCAVESGGGVVCCKSRVKRTTFNFQPCSQDFREIWLQKIREYLDSLGMLRRLSHGLCCFLVLLYWVEVADDGDWITWSS</sequence>
<keyword evidence="1" id="KW-0808">Transferase</keyword>
<keyword evidence="1" id="KW-0418">Kinase</keyword>
<organism evidence="1">
    <name type="scientific">Opuntia streptacantha</name>
    <name type="common">Prickly pear cactus</name>
    <name type="synonym">Opuntia cardona</name>
    <dbReference type="NCBI Taxonomy" id="393608"/>
    <lineage>
        <taxon>Eukaryota</taxon>
        <taxon>Viridiplantae</taxon>
        <taxon>Streptophyta</taxon>
        <taxon>Embryophyta</taxon>
        <taxon>Tracheophyta</taxon>
        <taxon>Spermatophyta</taxon>
        <taxon>Magnoliopsida</taxon>
        <taxon>eudicotyledons</taxon>
        <taxon>Gunneridae</taxon>
        <taxon>Pentapetalae</taxon>
        <taxon>Caryophyllales</taxon>
        <taxon>Cactineae</taxon>
        <taxon>Cactaceae</taxon>
        <taxon>Opuntioideae</taxon>
        <taxon>Opuntia</taxon>
    </lineage>
</organism>
<dbReference type="EC" id="2.7.1.23" evidence="1"/>
<name>A0A7C9DHD6_OPUST</name>
<protein>
    <submittedName>
        <fullName evidence="1">NAD(+) kinase</fullName>
        <ecNumber evidence="1">2.7.1.23</ecNumber>
    </submittedName>
</protein>
<reference evidence="1" key="1">
    <citation type="journal article" date="2013" name="J. Plant Res.">
        <title>Effect of fungi and light on seed germination of three Opuntia species from semiarid lands of central Mexico.</title>
        <authorList>
            <person name="Delgado-Sanchez P."/>
            <person name="Jimenez-Bremont J.F."/>
            <person name="Guerrero-Gonzalez Mde L."/>
            <person name="Flores J."/>
        </authorList>
    </citation>
    <scope>NUCLEOTIDE SEQUENCE</scope>
    <source>
        <tissue evidence="1">Cladode</tissue>
    </source>
</reference>
<reference evidence="1" key="2">
    <citation type="submission" date="2020-07" db="EMBL/GenBank/DDBJ databases">
        <authorList>
            <person name="Vera ALvarez R."/>
            <person name="Arias-Moreno D.M."/>
            <person name="Jimenez-Jacinto V."/>
            <person name="Jimenez-Bremont J.F."/>
            <person name="Swaminathan K."/>
            <person name="Moose S.P."/>
            <person name="Guerrero-Gonzalez M.L."/>
            <person name="Marino-Ramirez L."/>
            <person name="Landsman D."/>
            <person name="Rodriguez-Kessler M."/>
            <person name="Delgado-Sanchez P."/>
        </authorList>
    </citation>
    <scope>NUCLEOTIDE SEQUENCE</scope>
    <source>
        <tissue evidence="1">Cladode</tissue>
    </source>
</reference>
<evidence type="ECO:0000313" key="1">
    <source>
        <dbReference type="EMBL" id="MBA4643280.1"/>
    </source>
</evidence>
<accession>A0A7C9DHD6</accession>